<evidence type="ECO:0000256" key="6">
    <source>
        <dbReference type="ARBA" id="ARBA00049164"/>
    </source>
</evidence>
<comment type="subunit">
    <text evidence="2 9">Homodimer.</text>
</comment>
<evidence type="ECO:0000256" key="5">
    <source>
        <dbReference type="ARBA" id="ARBA00023027"/>
    </source>
</evidence>
<comment type="catalytic activity">
    <reaction evidence="7 9">
        <text>a primary alcohol + NAD(+) = an aldehyde + NADH + H(+)</text>
        <dbReference type="Rhea" id="RHEA:10736"/>
        <dbReference type="ChEBI" id="CHEBI:15378"/>
        <dbReference type="ChEBI" id="CHEBI:15734"/>
        <dbReference type="ChEBI" id="CHEBI:17478"/>
        <dbReference type="ChEBI" id="CHEBI:57540"/>
        <dbReference type="ChEBI" id="CHEBI:57945"/>
        <dbReference type="EC" id="1.1.1.1"/>
    </reaction>
</comment>
<dbReference type="Gene3D" id="3.40.50.720">
    <property type="entry name" value="NAD(P)-binding Rossmann-like Domain"/>
    <property type="match status" value="1"/>
</dbReference>
<dbReference type="PROSITE" id="PS00061">
    <property type="entry name" value="ADH_SHORT"/>
    <property type="match status" value="1"/>
</dbReference>
<dbReference type="InterPro" id="IPR002425">
    <property type="entry name" value="ADH_Drosophila-type"/>
</dbReference>
<keyword evidence="5 9" id="KW-0520">NAD</keyword>
<evidence type="ECO:0000256" key="2">
    <source>
        <dbReference type="ARBA" id="ARBA00011738"/>
    </source>
</evidence>
<dbReference type="SUPFAM" id="SSF51735">
    <property type="entry name" value="NAD(P)-binding Rossmann-fold domains"/>
    <property type="match status" value="1"/>
</dbReference>
<evidence type="ECO:0000256" key="3">
    <source>
        <dbReference type="ARBA" id="ARBA00013190"/>
    </source>
</evidence>
<comment type="caution">
    <text evidence="10">The sequence shown here is derived from an EMBL/GenBank/DDBJ whole genome shotgun (WGS) entry which is preliminary data.</text>
</comment>
<evidence type="ECO:0000256" key="1">
    <source>
        <dbReference type="ARBA" id="ARBA00006484"/>
    </source>
</evidence>
<sequence>MKIPKNIVITGGTGGIALSVVKHLLSHGAENVALLDVDHSDETLLKISEEYPTKQIIFCLTDVADKSSQERAFEQVASRFNSIDCVIACAGVFDEINYEQTVNINLLGLIHTNYIGLNYMSKAEGGNGGIIVNIASVAGIDCSQFSTPTYNATKHGVVAFTRSFGDNFYFNETGVKFVTVCPGVTMTKFLDNVHERCYSDAAFACTKKKLENALTQTADEFAAAFIEVIQQEKNGAVWLIDGGEYKEIEYKNHWLDNSKKSSQ</sequence>
<evidence type="ECO:0000313" key="10">
    <source>
        <dbReference type="EMBL" id="KAJ6639810.1"/>
    </source>
</evidence>
<dbReference type="GO" id="GO:0005737">
    <property type="term" value="C:cytoplasm"/>
    <property type="evidence" value="ECO:0007669"/>
    <property type="project" value="TreeGrafter"/>
</dbReference>
<dbReference type="FunFam" id="3.40.50.720:FF:000149">
    <property type="entry name" value="15-hydroxyprostaglandin dehydrogenase [NAD(+)]"/>
    <property type="match status" value="1"/>
</dbReference>
<evidence type="ECO:0000313" key="11">
    <source>
        <dbReference type="Proteomes" id="UP001151699"/>
    </source>
</evidence>
<evidence type="ECO:0000256" key="8">
    <source>
        <dbReference type="RuleBase" id="RU000363"/>
    </source>
</evidence>
<evidence type="ECO:0000256" key="9">
    <source>
        <dbReference type="RuleBase" id="RU000364"/>
    </source>
</evidence>
<dbReference type="AlphaFoldDB" id="A0A9Q0RZF1"/>
<dbReference type="Proteomes" id="UP001151699">
    <property type="component" value="Chromosome X"/>
</dbReference>
<dbReference type="Pfam" id="PF00106">
    <property type="entry name" value="adh_short"/>
    <property type="match status" value="1"/>
</dbReference>
<dbReference type="InterPro" id="IPR036291">
    <property type="entry name" value="NAD(P)-bd_dom_sf"/>
</dbReference>
<dbReference type="InterPro" id="IPR020904">
    <property type="entry name" value="Sc_DH/Rdtase_CS"/>
</dbReference>
<comment type="catalytic activity">
    <reaction evidence="6 9">
        <text>a secondary alcohol + NAD(+) = a ketone + NADH + H(+)</text>
        <dbReference type="Rhea" id="RHEA:10740"/>
        <dbReference type="ChEBI" id="CHEBI:15378"/>
        <dbReference type="ChEBI" id="CHEBI:17087"/>
        <dbReference type="ChEBI" id="CHEBI:35681"/>
        <dbReference type="ChEBI" id="CHEBI:57540"/>
        <dbReference type="ChEBI" id="CHEBI:57945"/>
        <dbReference type="EC" id="1.1.1.1"/>
    </reaction>
</comment>
<dbReference type="PRINTS" id="PR00080">
    <property type="entry name" value="SDRFAMILY"/>
</dbReference>
<comment type="similarity">
    <text evidence="1 8">Belongs to the short-chain dehydrogenases/reductases (SDR) family.</text>
</comment>
<dbReference type="GO" id="GO:0004022">
    <property type="term" value="F:alcohol dehydrogenase (NAD+) activity"/>
    <property type="evidence" value="ECO:0007669"/>
    <property type="project" value="UniProtKB-EC"/>
</dbReference>
<gene>
    <name evidence="10" type="primary">ADH1_1</name>
    <name evidence="10" type="ORF">Bhyg_12557</name>
</gene>
<proteinExistence type="inferred from homology"/>
<dbReference type="InterPro" id="IPR002347">
    <property type="entry name" value="SDR_fam"/>
</dbReference>
<name>A0A9Q0RZF1_9DIPT</name>
<dbReference type="EC" id="1.1.1.1" evidence="3 9"/>
<accession>A0A9Q0RZF1</accession>
<reference evidence="10" key="1">
    <citation type="submission" date="2022-07" db="EMBL/GenBank/DDBJ databases">
        <authorList>
            <person name="Trinca V."/>
            <person name="Uliana J.V.C."/>
            <person name="Torres T.T."/>
            <person name="Ward R.J."/>
            <person name="Monesi N."/>
        </authorList>
    </citation>
    <scope>NUCLEOTIDE SEQUENCE</scope>
    <source>
        <strain evidence="10">HSMRA1968</strain>
        <tissue evidence="10">Whole embryos</tissue>
    </source>
</reference>
<keyword evidence="4" id="KW-0560">Oxidoreductase</keyword>
<protein>
    <recommendedName>
        <fullName evidence="3 9">Alcohol dehydrogenase</fullName>
        <ecNumber evidence="3 9">1.1.1.1</ecNumber>
    </recommendedName>
</protein>
<dbReference type="PANTHER" id="PTHR44229">
    <property type="entry name" value="15-HYDROXYPROSTAGLANDIN DEHYDROGENASE [NAD(+)]"/>
    <property type="match status" value="1"/>
</dbReference>
<dbReference type="PRINTS" id="PR01167">
    <property type="entry name" value="INSADHFAMILY"/>
</dbReference>
<evidence type="ECO:0000256" key="7">
    <source>
        <dbReference type="ARBA" id="ARBA00049243"/>
    </source>
</evidence>
<keyword evidence="11" id="KW-1185">Reference proteome</keyword>
<dbReference type="PANTHER" id="PTHR44229:SF8">
    <property type="entry name" value="ALCOHOL DEHYDROGENASE-RELATED"/>
    <property type="match status" value="1"/>
</dbReference>
<dbReference type="PRINTS" id="PR01168">
    <property type="entry name" value="ALCDHDRGNASE"/>
</dbReference>
<evidence type="ECO:0000256" key="4">
    <source>
        <dbReference type="ARBA" id="ARBA00023002"/>
    </source>
</evidence>
<dbReference type="OrthoDB" id="417891at2759"/>
<dbReference type="EMBL" id="WJQU01000003">
    <property type="protein sequence ID" value="KAJ6639810.1"/>
    <property type="molecule type" value="Genomic_DNA"/>
</dbReference>
<dbReference type="GO" id="GO:0006066">
    <property type="term" value="P:alcohol metabolic process"/>
    <property type="evidence" value="ECO:0007669"/>
    <property type="project" value="InterPro"/>
</dbReference>
<organism evidence="10 11">
    <name type="scientific">Pseudolycoriella hygida</name>
    <dbReference type="NCBI Taxonomy" id="35572"/>
    <lineage>
        <taxon>Eukaryota</taxon>
        <taxon>Metazoa</taxon>
        <taxon>Ecdysozoa</taxon>
        <taxon>Arthropoda</taxon>
        <taxon>Hexapoda</taxon>
        <taxon>Insecta</taxon>
        <taxon>Pterygota</taxon>
        <taxon>Neoptera</taxon>
        <taxon>Endopterygota</taxon>
        <taxon>Diptera</taxon>
        <taxon>Nematocera</taxon>
        <taxon>Sciaroidea</taxon>
        <taxon>Sciaridae</taxon>
        <taxon>Pseudolycoriella</taxon>
    </lineage>
</organism>